<accession>A0A918NZ94</accession>
<feature type="transmembrane region" description="Helical" evidence="1">
    <location>
        <begin position="222"/>
        <end position="245"/>
    </location>
</feature>
<organism evidence="2 3">
    <name type="scientific">Streptomyces minutiscleroticus</name>
    <dbReference type="NCBI Taxonomy" id="68238"/>
    <lineage>
        <taxon>Bacteria</taxon>
        <taxon>Bacillati</taxon>
        <taxon>Actinomycetota</taxon>
        <taxon>Actinomycetes</taxon>
        <taxon>Kitasatosporales</taxon>
        <taxon>Streptomycetaceae</taxon>
        <taxon>Streptomyces</taxon>
    </lineage>
</organism>
<evidence type="ECO:0000313" key="2">
    <source>
        <dbReference type="EMBL" id="GGY07791.1"/>
    </source>
</evidence>
<keyword evidence="3" id="KW-1185">Reference proteome</keyword>
<reference evidence="2" key="2">
    <citation type="submission" date="2020-09" db="EMBL/GenBank/DDBJ databases">
        <authorList>
            <person name="Sun Q."/>
            <person name="Ohkuma M."/>
        </authorList>
    </citation>
    <scope>NUCLEOTIDE SEQUENCE</scope>
    <source>
        <strain evidence="2">JCM 4790</strain>
    </source>
</reference>
<gene>
    <name evidence="2" type="ORF">GCM10010358_71100</name>
</gene>
<sequence>MMARRTAFTEMLRCTLLGHLHSRIAVLLAVVFIPAWIAVARLCAPGRPVLFSLHSAGVVVHARANQVSQVVNALAAVSLVIGFSMFMETFKAGEMDRRLVLAGYPRPQMLLAKISAAALISALLALYAAVLLRSSLPVTQLSPLVLALFSAGLAYGGIGLLLGSLVRGELEGFFFVIMLSLVDTGLQNPVLNVADITGLTVLPLYGANQSALAAAFTSVAPWFYGLPSLAWCAVTSALALSAFYVRTRSHCRIAPEAPV</sequence>
<proteinExistence type="predicted"/>
<feature type="transmembrane region" description="Helical" evidence="1">
    <location>
        <begin position="110"/>
        <end position="132"/>
    </location>
</feature>
<reference evidence="2" key="1">
    <citation type="journal article" date="2014" name="Int. J. Syst. Evol. Microbiol.">
        <title>Complete genome sequence of Corynebacterium casei LMG S-19264T (=DSM 44701T), isolated from a smear-ripened cheese.</title>
        <authorList>
            <consortium name="US DOE Joint Genome Institute (JGI-PGF)"/>
            <person name="Walter F."/>
            <person name="Albersmeier A."/>
            <person name="Kalinowski J."/>
            <person name="Ruckert C."/>
        </authorList>
    </citation>
    <scope>NUCLEOTIDE SEQUENCE</scope>
    <source>
        <strain evidence="2">JCM 4790</strain>
    </source>
</reference>
<evidence type="ECO:0000313" key="3">
    <source>
        <dbReference type="Proteomes" id="UP000619244"/>
    </source>
</evidence>
<keyword evidence="1" id="KW-0812">Transmembrane</keyword>
<keyword evidence="1" id="KW-1133">Transmembrane helix</keyword>
<dbReference type="Proteomes" id="UP000619244">
    <property type="component" value="Unassembled WGS sequence"/>
</dbReference>
<feature type="transmembrane region" description="Helical" evidence="1">
    <location>
        <begin position="70"/>
        <end position="90"/>
    </location>
</feature>
<evidence type="ECO:0000256" key="1">
    <source>
        <dbReference type="SAM" id="Phobius"/>
    </source>
</evidence>
<dbReference type="EMBL" id="BMVU01000064">
    <property type="protein sequence ID" value="GGY07791.1"/>
    <property type="molecule type" value="Genomic_DNA"/>
</dbReference>
<feature type="transmembrane region" description="Helical" evidence="1">
    <location>
        <begin position="144"/>
        <end position="166"/>
    </location>
</feature>
<feature type="transmembrane region" description="Helical" evidence="1">
    <location>
        <begin position="173"/>
        <end position="191"/>
    </location>
</feature>
<protein>
    <submittedName>
        <fullName evidence="2">Uncharacterized protein</fullName>
    </submittedName>
</protein>
<name>A0A918NZ94_9ACTN</name>
<dbReference type="AlphaFoldDB" id="A0A918NZ94"/>
<comment type="caution">
    <text evidence="2">The sequence shown here is derived from an EMBL/GenBank/DDBJ whole genome shotgun (WGS) entry which is preliminary data.</text>
</comment>
<keyword evidence="1" id="KW-0472">Membrane</keyword>